<protein>
    <recommendedName>
        <fullName evidence="2">Histidine kinase N-terminal 7TM region domain-containing protein</fullName>
    </recommendedName>
</protein>
<keyword evidence="1" id="KW-0812">Transmembrane</keyword>
<dbReference type="EMBL" id="QHCT01000008">
    <property type="protein sequence ID" value="RHX85547.1"/>
    <property type="molecule type" value="Genomic_DNA"/>
</dbReference>
<gene>
    <name evidence="3" type="ORF">DLM75_20320</name>
</gene>
<dbReference type="Pfam" id="PF16927">
    <property type="entry name" value="HisKA_7TM"/>
    <property type="match status" value="1"/>
</dbReference>
<dbReference type="Proteomes" id="UP000265798">
    <property type="component" value="Unassembled WGS sequence"/>
</dbReference>
<feature type="transmembrane region" description="Helical" evidence="1">
    <location>
        <begin position="58"/>
        <end position="77"/>
    </location>
</feature>
<feature type="domain" description="Histidine kinase N-terminal 7TM region" evidence="2">
    <location>
        <begin position="8"/>
        <end position="218"/>
    </location>
</feature>
<feature type="transmembrane region" description="Helical" evidence="1">
    <location>
        <begin position="164"/>
        <end position="184"/>
    </location>
</feature>
<name>A0A396YW37_9LEPT</name>
<feature type="transmembrane region" description="Helical" evidence="1">
    <location>
        <begin position="29"/>
        <end position="46"/>
    </location>
</feature>
<evidence type="ECO:0000259" key="2">
    <source>
        <dbReference type="Pfam" id="PF16927"/>
    </source>
</evidence>
<evidence type="ECO:0000256" key="1">
    <source>
        <dbReference type="SAM" id="Phobius"/>
    </source>
</evidence>
<dbReference type="AlphaFoldDB" id="A0A396YW37"/>
<feature type="transmembrane region" description="Helical" evidence="1">
    <location>
        <begin position="98"/>
        <end position="116"/>
    </location>
</feature>
<feature type="transmembrane region" description="Helical" evidence="1">
    <location>
        <begin position="196"/>
        <end position="216"/>
    </location>
</feature>
<reference evidence="4" key="1">
    <citation type="submission" date="2018-05" db="EMBL/GenBank/DDBJ databases">
        <title>Leptospira yasudae sp. nov. and Leptospira stimsonii sp. nov., two pathogenic species of the genus Leptospira isolated from environmental sources.</title>
        <authorList>
            <person name="Casanovas-Massana A."/>
            <person name="Hamond C."/>
            <person name="Santos L.A."/>
            <person name="Hacker K.P."/>
            <person name="Balassiano I."/>
            <person name="Medeiros M.A."/>
            <person name="Reis M.G."/>
            <person name="Ko A.I."/>
            <person name="Wunder E.A."/>
        </authorList>
    </citation>
    <scope>NUCLEOTIDE SEQUENCE [LARGE SCALE GENOMIC DNA]</scope>
    <source>
        <strain evidence="4">Yale</strain>
    </source>
</reference>
<dbReference type="InterPro" id="IPR031621">
    <property type="entry name" value="HisKA_7TM"/>
</dbReference>
<comment type="caution">
    <text evidence="3">The sequence shown here is derived from an EMBL/GenBank/DDBJ whole genome shotgun (WGS) entry which is preliminary data.</text>
</comment>
<accession>A0A396YW37</accession>
<proteinExistence type="predicted"/>
<keyword evidence="1" id="KW-0472">Membrane</keyword>
<evidence type="ECO:0000313" key="3">
    <source>
        <dbReference type="EMBL" id="RHX85547.1"/>
    </source>
</evidence>
<evidence type="ECO:0000313" key="4">
    <source>
        <dbReference type="Proteomes" id="UP000265798"/>
    </source>
</evidence>
<feature type="transmembrane region" description="Helical" evidence="1">
    <location>
        <begin position="6"/>
        <end position="22"/>
    </location>
</feature>
<keyword evidence="1" id="KW-1133">Transmembrane helix</keyword>
<feature type="transmembrane region" description="Helical" evidence="1">
    <location>
        <begin position="128"/>
        <end position="152"/>
    </location>
</feature>
<dbReference type="NCBIfam" id="NF047679">
    <property type="entry name" value="LIC10906_fam"/>
    <property type="match status" value="1"/>
</dbReference>
<dbReference type="RefSeq" id="WP_118970340.1">
    <property type="nucleotide sequence ID" value="NZ_QHCT01000008.1"/>
</dbReference>
<sequence length="297" mass="34333">MISTGIGIFAFSLGLYVRIFAPKEPVRNYFFYLTISLSLWMLFLGQRGSFGLEHRNLLINWTLLPIIFAPYLLHEVVSSLLTVKRSNIFRKFEYTTNFILLVYFSIVILTCNVVKIREPENFSYSPTWNYHLIIGYCCFYILISCFEAFFSIFKSRGDERVKAFLLFSGIIISLSISLIFVYILPLLGYFLASKSAFGIIVSSAFWTIAILHYDAFSIRENILEGNPIPILTRLSSSFFLVLFRILDPSEYYMRLLVSKANIVLSVTSKNHELAMSTDLERFERAEMVAGIYQNRIK</sequence>
<organism evidence="3 4">
    <name type="scientific">Leptospira stimsonii</name>
    <dbReference type="NCBI Taxonomy" id="2202203"/>
    <lineage>
        <taxon>Bacteria</taxon>
        <taxon>Pseudomonadati</taxon>
        <taxon>Spirochaetota</taxon>
        <taxon>Spirochaetia</taxon>
        <taxon>Leptospirales</taxon>
        <taxon>Leptospiraceae</taxon>
        <taxon>Leptospira</taxon>
    </lineage>
</organism>
<dbReference type="OrthoDB" id="322739at2"/>